<dbReference type="Gene3D" id="3.30.465.60">
    <property type="match status" value="1"/>
</dbReference>
<evidence type="ECO:0000256" key="4">
    <source>
        <dbReference type="ARBA" id="ARBA00022694"/>
    </source>
</evidence>
<keyword evidence="4 8" id="KW-0819">tRNA processing</keyword>
<organism evidence="10 11">
    <name type="scientific">Paenibacillus agricola</name>
    <dbReference type="NCBI Taxonomy" id="2716264"/>
    <lineage>
        <taxon>Bacteria</taxon>
        <taxon>Bacillati</taxon>
        <taxon>Bacillota</taxon>
        <taxon>Bacilli</taxon>
        <taxon>Bacillales</taxon>
        <taxon>Paenibacillaceae</taxon>
        <taxon>Paenibacillus</taxon>
    </lineage>
</organism>
<evidence type="ECO:0000259" key="9">
    <source>
        <dbReference type="SMART" id="SM00977"/>
    </source>
</evidence>
<dbReference type="InterPro" id="IPR012795">
    <property type="entry name" value="tRNA_Ile_lys_synt_N"/>
</dbReference>
<comment type="catalytic activity">
    <reaction evidence="7 8">
        <text>cytidine(34) in tRNA(Ile2) + L-lysine + ATP = lysidine(34) in tRNA(Ile2) + AMP + diphosphate + H(+)</text>
        <dbReference type="Rhea" id="RHEA:43744"/>
        <dbReference type="Rhea" id="RHEA-COMP:10625"/>
        <dbReference type="Rhea" id="RHEA-COMP:10670"/>
        <dbReference type="ChEBI" id="CHEBI:15378"/>
        <dbReference type="ChEBI" id="CHEBI:30616"/>
        <dbReference type="ChEBI" id="CHEBI:32551"/>
        <dbReference type="ChEBI" id="CHEBI:33019"/>
        <dbReference type="ChEBI" id="CHEBI:82748"/>
        <dbReference type="ChEBI" id="CHEBI:83665"/>
        <dbReference type="ChEBI" id="CHEBI:456215"/>
        <dbReference type="EC" id="6.3.4.19"/>
    </reaction>
</comment>
<protein>
    <recommendedName>
        <fullName evidence="8">tRNA(Ile)-lysidine synthase</fullName>
        <ecNumber evidence="8">6.3.4.19</ecNumber>
    </recommendedName>
    <alternativeName>
        <fullName evidence="8">tRNA(Ile)-2-lysyl-cytidine synthase</fullName>
    </alternativeName>
    <alternativeName>
        <fullName evidence="8">tRNA(Ile)-lysidine synthetase</fullName>
    </alternativeName>
</protein>
<dbReference type="CDD" id="cd01992">
    <property type="entry name" value="TilS_N"/>
    <property type="match status" value="1"/>
</dbReference>
<comment type="subcellular location">
    <subcellularLocation>
        <location evidence="1 8">Cytoplasm</location>
    </subcellularLocation>
</comment>
<comment type="caution">
    <text evidence="10">The sequence shown here is derived from an EMBL/GenBank/DDBJ whole genome shotgun (WGS) entry which is preliminary data.</text>
</comment>
<dbReference type="SUPFAM" id="SSF52402">
    <property type="entry name" value="Adenine nucleotide alpha hydrolases-like"/>
    <property type="match status" value="1"/>
</dbReference>
<feature type="binding site" evidence="8">
    <location>
        <begin position="28"/>
        <end position="33"/>
    </location>
    <ligand>
        <name>ATP</name>
        <dbReference type="ChEBI" id="CHEBI:30616"/>
    </ligand>
</feature>
<dbReference type="InterPro" id="IPR012094">
    <property type="entry name" value="tRNA_Ile_lys_synt"/>
</dbReference>
<dbReference type="PANTHER" id="PTHR43033:SF1">
    <property type="entry name" value="TRNA(ILE)-LYSIDINE SYNTHASE-RELATED"/>
    <property type="match status" value="1"/>
</dbReference>
<evidence type="ECO:0000256" key="8">
    <source>
        <dbReference type="HAMAP-Rule" id="MF_01161"/>
    </source>
</evidence>
<evidence type="ECO:0000313" key="11">
    <source>
        <dbReference type="Proteomes" id="UP001165962"/>
    </source>
</evidence>
<keyword evidence="6 8" id="KW-0067">ATP-binding</keyword>
<dbReference type="InterPro" id="IPR012796">
    <property type="entry name" value="Lysidine-tRNA-synth_C"/>
</dbReference>
<reference evidence="10" key="1">
    <citation type="submission" date="2020-03" db="EMBL/GenBank/DDBJ databases">
        <title>Draft sequencing of Paenibacilllus sp. S3N08.</title>
        <authorList>
            <person name="Kim D.-U."/>
        </authorList>
    </citation>
    <scope>NUCLEOTIDE SEQUENCE</scope>
    <source>
        <strain evidence="10">S3N08</strain>
    </source>
</reference>
<dbReference type="InterPro" id="IPR015262">
    <property type="entry name" value="tRNA_Ile_lys_synt_subst-bd"/>
</dbReference>
<dbReference type="Pfam" id="PF09179">
    <property type="entry name" value="TilS"/>
    <property type="match status" value="1"/>
</dbReference>
<dbReference type="SMART" id="SM00977">
    <property type="entry name" value="TilS_C"/>
    <property type="match status" value="1"/>
</dbReference>
<proteinExistence type="inferred from homology"/>
<comment type="domain">
    <text evidence="8">The N-terminal region contains the highly conserved SGGXDS motif, predicted to be a P-loop motif involved in ATP binding.</text>
</comment>
<gene>
    <name evidence="8 10" type="primary">tilS</name>
    <name evidence="10" type="ORF">G9U52_35635</name>
</gene>
<dbReference type="SUPFAM" id="SSF56037">
    <property type="entry name" value="PheT/TilS domain"/>
    <property type="match status" value="1"/>
</dbReference>
<dbReference type="InterPro" id="IPR014729">
    <property type="entry name" value="Rossmann-like_a/b/a_fold"/>
</dbReference>
<sequence>MDLLTKVEQTIKSEKLLEEGECIVVAVSGGPDSVALLHLLFALAERWHWRLVVAHLNHGFRGEESEEEALFVAGIAAQLGVTFEEAHLDVPAYIRATGTNPQVAARELRYGFLREIAHKHKAAAIVLAHHADDQAETLLMRLLRGTGPAGLVGIPVRRFEKDVELVRPLLRIYKSELLDYCHAHHFAFRMDSSNLDTKYFRNEVRLDLLPRLRQYNDQLPQSLNRLSVMMAAEQDFMDMQTRAIFKEGVLQESDFCEWSKKWFCGLHVALQRRLIKLILNCLDCEADSIDFMKLEQIRDAILGETSSNLSLHIGGNLVLAREYDRIYLHNDVVPPKPYAYTLEQDMRVLAIEETGITVESIWLERAPQQEQWAPPVHGQNAAWFDAEQLLFPLQVRSRQDGDRMRLLGMDGSKKVKDIFIDSKIPPSIRLKTPIVMDSQEQVIWLPGVRRSSHALVTAQTRFVFCLSIYN</sequence>
<dbReference type="NCBIfam" id="TIGR02433">
    <property type="entry name" value="lysidine_TilS_C"/>
    <property type="match status" value="1"/>
</dbReference>
<feature type="domain" description="Lysidine-tRNA(Ile) synthetase C-terminal" evidence="9">
    <location>
        <begin position="393"/>
        <end position="464"/>
    </location>
</feature>
<dbReference type="Pfam" id="PF01171">
    <property type="entry name" value="ATP_bind_3"/>
    <property type="match status" value="1"/>
</dbReference>
<evidence type="ECO:0000256" key="5">
    <source>
        <dbReference type="ARBA" id="ARBA00022741"/>
    </source>
</evidence>
<comment type="similarity">
    <text evidence="8">Belongs to the tRNA(Ile)-lysidine synthase family.</text>
</comment>
<keyword evidence="11" id="KW-1185">Reference proteome</keyword>
<comment type="function">
    <text evidence="8">Ligates lysine onto the cytidine present at position 34 of the AUA codon-specific tRNA(Ile) that contains the anticodon CAU, in an ATP-dependent manner. Cytidine is converted to lysidine, thus changing the amino acid specificity of the tRNA from methionine to isoleucine.</text>
</comment>
<dbReference type="HAMAP" id="MF_01161">
    <property type="entry name" value="tRNA_Ile_lys_synt"/>
    <property type="match status" value="1"/>
</dbReference>
<evidence type="ECO:0000313" key="10">
    <source>
        <dbReference type="EMBL" id="NHN35063.1"/>
    </source>
</evidence>
<dbReference type="InterPro" id="IPR011063">
    <property type="entry name" value="TilS/TtcA_N"/>
</dbReference>
<accession>A0ABX0JGL1</accession>
<keyword evidence="3 8" id="KW-0436">Ligase</keyword>
<dbReference type="Gene3D" id="3.40.50.620">
    <property type="entry name" value="HUPs"/>
    <property type="match status" value="1"/>
</dbReference>
<evidence type="ECO:0000256" key="3">
    <source>
        <dbReference type="ARBA" id="ARBA00022598"/>
    </source>
</evidence>
<dbReference type="NCBIfam" id="TIGR02432">
    <property type="entry name" value="lysidine_TilS_N"/>
    <property type="match status" value="1"/>
</dbReference>
<keyword evidence="2 8" id="KW-0963">Cytoplasm</keyword>
<dbReference type="EC" id="6.3.4.19" evidence="8"/>
<evidence type="ECO:0000256" key="1">
    <source>
        <dbReference type="ARBA" id="ARBA00004496"/>
    </source>
</evidence>
<dbReference type="Pfam" id="PF11734">
    <property type="entry name" value="TilS_C"/>
    <property type="match status" value="1"/>
</dbReference>
<dbReference type="SUPFAM" id="SSF82829">
    <property type="entry name" value="MesJ substrate recognition domain-like"/>
    <property type="match status" value="1"/>
</dbReference>
<dbReference type="EMBL" id="JAAOIW010000026">
    <property type="protein sequence ID" value="NHN35063.1"/>
    <property type="molecule type" value="Genomic_DNA"/>
</dbReference>
<dbReference type="RefSeq" id="WP_166157195.1">
    <property type="nucleotide sequence ID" value="NZ_JAAOIW010000026.1"/>
</dbReference>
<dbReference type="GO" id="GO:0032267">
    <property type="term" value="F:tRNA(Ile)-lysidine synthase activity"/>
    <property type="evidence" value="ECO:0007669"/>
    <property type="project" value="UniProtKB-EC"/>
</dbReference>
<dbReference type="Proteomes" id="UP001165962">
    <property type="component" value="Unassembled WGS sequence"/>
</dbReference>
<dbReference type="PANTHER" id="PTHR43033">
    <property type="entry name" value="TRNA(ILE)-LYSIDINE SYNTHASE-RELATED"/>
    <property type="match status" value="1"/>
</dbReference>
<evidence type="ECO:0000256" key="6">
    <source>
        <dbReference type="ARBA" id="ARBA00022840"/>
    </source>
</evidence>
<name>A0ABX0JGL1_9BACL</name>
<keyword evidence="5 8" id="KW-0547">Nucleotide-binding</keyword>
<evidence type="ECO:0000256" key="7">
    <source>
        <dbReference type="ARBA" id="ARBA00048539"/>
    </source>
</evidence>
<evidence type="ECO:0000256" key="2">
    <source>
        <dbReference type="ARBA" id="ARBA00022490"/>
    </source>
</evidence>